<comment type="function">
    <text evidence="9">Nucleotidase that shows phosphatase activity on nucleoside 5'-monophosphates.</text>
</comment>
<name>A0A5A7N8A3_9PROT</name>
<dbReference type="Pfam" id="PF01975">
    <property type="entry name" value="SurE"/>
    <property type="match status" value="1"/>
</dbReference>
<evidence type="ECO:0000256" key="3">
    <source>
        <dbReference type="ARBA" id="ARBA00004496"/>
    </source>
</evidence>
<protein>
    <recommendedName>
        <fullName evidence="9">5'-nucleotidase SurE</fullName>
        <ecNumber evidence="9">3.1.3.5</ecNumber>
    </recommendedName>
    <alternativeName>
        <fullName evidence="9">Nucleoside 5'-monophosphate phosphohydrolase</fullName>
    </alternativeName>
</protein>
<evidence type="ECO:0000259" key="10">
    <source>
        <dbReference type="Pfam" id="PF01975"/>
    </source>
</evidence>
<evidence type="ECO:0000313" key="11">
    <source>
        <dbReference type="EMBL" id="GER03226.1"/>
    </source>
</evidence>
<dbReference type="GO" id="GO:0008254">
    <property type="term" value="F:3'-nucleotidase activity"/>
    <property type="evidence" value="ECO:0007669"/>
    <property type="project" value="TreeGrafter"/>
</dbReference>
<dbReference type="PANTHER" id="PTHR30457:SF12">
    <property type="entry name" value="5'_3'-NUCLEOTIDASE SURE"/>
    <property type="match status" value="1"/>
</dbReference>
<dbReference type="Gene3D" id="3.40.1210.10">
    <property type="entry name" value="Survival protein SurE-like phosphatase/nucleotidase"/>
    <property type="match status" value="1"/>
</dbReference>
<dbReference type="EC" id="3.1.3.5" evidence="9"/>
<keyword evidence="8 9" id="KW-0378">Hydrolase</keyword>
<feature type="domain" description="Survival protein SurE-like phosphatase/nucleotidase" evidence="10">
    <location>
        <begin position="10"/>
        <end position="193"/>
    </location>
</feature>
<dbReference type="HAMAP" id="MF_00060">
    <property type="entry name" value="SurE"/>
    <property type="match status" value="1"/>
</dbReference>
<gene>
    <name evidence="9 11" type="primary">surE</name>
    <name evidence="11" type="ORF">JCM17846_09080</name>
</gene>
<feature type="binding site" evidence="9">
    <location>
        <position position="15"/>
    </location>
    <ligand>
        <name>a divalent metal cation</name>
        <dbReference type="ChEBI" id="CHEBI:60240"/>
    </ligand>
</feature>
<dbReference type="NCBIfam" id="NF001490">
    <property type="entry name" value="PRK00346.1-4"/>
    <property type="match status" value="1"/>
</dbReference>
<keyword evidence="12" id="KW-1185">Reference proteome</keyword>
<comment type="cofactor">
    <cofactor evidence="2">
        <name>Mg(2+)</name>
        <dbReference type="ChEBI" id="CHEBI:18420"/>
    </cofactor>
</comment>
<comment type="subcellular location">
    <subcellularLocation>
        <location evidence="3 9">Cytoplasm</location>
    </subcellularLocation>
</comment>
<evidence type="ECO:0000313" key="12">
    <source>
        <dbReference type="Proteomes" id="UP000324996"/>
    </source>
</evidence>
<dbReference type="InterPro" id="IPR030048">
    <property type="entry name" value="SurE"/>
</dbReference>
<dbReference type="RefSeq" id="WP_042083274.1">
    <property type="nucleotide sequence ID" value="NZ_BKCN01000003.1"/>
</dbReference>
<dbReference type="InterPro" id="IPR002828">
    <property type="entry name" value="SurE-like_Pase/nucleotidase"/>
</dbReference>
<sequence length="262" mass="28853">MSQAISAERILISNDDGIHATGLRYLEEIARELSDDVWVVAPDSEQSGAGHSLTLTEPLRLRQIDEKRFAVRGTPTDSVMLAVNHIMKDQRPTLLLSGINRGANLAEDVTYSGTVAAAMEGTLAGIPSIALSQAIKPFPEPTNWSAARSFGRKMIEKVLAEGWPAETLININFPSIDADAVLGVKIAEQGQRDLGHLKVEQRMDMRGVPYYWFRLSREPGRPGRETDLGLVRSGWIAISPLHLNLTHRPTCEAMGPFIEETF</sequence>
<evidence type="ECO:0000256" key="2">
    <source>
        <dbReference type="ARBA" id="ARBA00001946"/>
    </source>
</evidence>
<organism evidence="11 12">
    <name type="scientific">Iodidimonas nitroreducens</name>
    <dbReference type="NCBI Taxonomy" id="1236968"/>
    <lineage>
        <taxon>Bacteria</taxon>
        <taxon>Pseudomonadati</taxon>
        <taxon>Pseudomonadota</taxon>
        <taxon>Alphaproteobacteria</taxon>
        <taxon>Iodidimonadales</taxon>
        <taxon>Iodidimonadaceae</taxon>
        <taxon>Iodidimonas</taxon>
    </lineage>
</organism>
<comment type="caution">
    <text evidence="11">The sequence shown here is derived from an EMBL/GenBank/DDBJ whole genome shotgun (WGS) entry which is preliminary data.</text>
</comment>
<dbReference type="GO" id="GO:0004309">
    <property type="term" value="F:exopolyphosphatase activity"/>
    <property type="evidence" value="ECO:0007669"/>
    <property type="project" value="TreeGrafter"/>
</dbReference>
<evidence type="ECO:0000256" key="4">
    <source>
        <dbReference type="ARBA" id="ARBA00011062"/>
    </source>
</evidence>
<dbReference type="GO" id="GO:0005737">
    <property type="term" value="C:cytoplasm"/>
    <property type="evidence" value="ECO:0007669"/>
    <property type="project" value="UniProtKB-SubCell"/>
</dbReference>
<proteinExistence type="inferred from homology"/>
<dbReference type="Proteomes" id="UP000324996">
    <property type="component" value="Unassembled WGS sequence"/>
</dbReference>
<keyword evidence="5 9" id="KW-0963">Cytoplasm</keyword>
<dbReference type="GO" id="GO:0008253">
    <property type="term" value="F:5'-nucleotidase activity"/>
    <property type="evidence" value="ECO:0007669"/>
    <property type="project" value="UniProtKB-UniRule"/>
</dbReference>
<evidence type="ECO:0000256" key="9">
    <source>
        <dbReference type="HAMAP-Rule" id="MF_00060"/>
    </source>
</evidence>
<evidence type="ECO:0000256" key="1">
    <source>
        <dbReference type="ARBA" id="ARBA00000815"/>
    </source>
</evidence>
<accession>A0A5A7N8A3</accession>
<evidence type="ECO:0000256" key="7">
    <source>
        <dbReference type="ARBA" id="ARBA00022741"/>
    </source>
</evidence>
<feature type="binding site" evidence="9">
    <location>
        <position position="100"/>
    </location>
    <ligand>
        <name>a divalent metal cation</name>
        <dbReference type="ChEBI" id="CHEBI:60240"/>
    </ligand>
</feature>
<comment type="similarity">
    <text evidence="4 9">Belongs to the SurE nucleotidase family.</text>
</comment>
<dbReference type="SUPFAM" id="SSF64167">
    <property type="entry name" value="SurE-like"/>
    <property type="match status" value="1"/>
</dbReference>
<dbReference type="AlphaFoldDB" id="A0A5A7N8A3"/>
<dbReference type="GO" id="GO:0046872">
    <property type="term" value="F:metal ion binding"/>
    <property type="evidence" value="ECO:0007669"/>
    <property type="project" value="UniProtKB-UniRule"/>
</dbReference>
<dbReference type="FunFam" id="3.40.1210.10:FF:000001">
    <property type="entry name" value="5'/3'-nucleotidase SurE"/>
    <property type="match status" value="1"/>
</dbReference>
<dbReference type="PANTHER" id="PTHR30457">
    <property type="entry name" value="5'-NUCLEOTIDASE SURE"/>
    <property type="match status" value="1"/>
</dbReference>
<comment type="cofactor">
    <cofactor evidence="9">
        <name>a divalent metal cation</name>
        <dbReference type="ChEBI" id="CHEBI:60240"/>
    </cofactor>
    <text evidence="9">Binds 1 divalent metal cation per subunit.</text>
</comment>
<keyword evidence="7 9" id="KW-0547">Nucleotide-binding</keyword>
<reference evidence="11 12" key="1">
    <citation type="submission" date="2019-09" db="EMBL/GenBank/DDBJ databases">
        <title>NBRP : Genome information of microbial organism related human and environment.</title>
        <authorList>
            <person name="Hattori M."/>
            <person name="Oshima K."/>
            <person name="Inaba H."/>
            <person name="Suda W."/>
            <person name="Sakamoto M."/>
            <person name="Iino T."/>
            <person name="Kitahara M."/>
            <person name="Oshida Y."/>
            <person name="Iida T."/>
            <person name="Kudo T."/>
            <person name="Itoh T."/>
            <person name="Ohkuma M."/>
        </authorList>
    </citation>
    <scope>NUCLEOTIDE SEQUENCE [LARGE SCALE GENOMIC DNA]</scope>
    <source>
        <strain evidence="11 12">Q-1</strain>
    </source>
</reference>
<dbReference type="InterPro" id="IPR036523">
    <property type="entry name" value="SurE-like_sf"/>
</dbReference>
<comment type="catalytic activity">
    <reaction evidence="1 9">
        <text>a ribonucleoside 5'-phosphate + H2O = a ribonucleoside + phosphate</text>
        <dbReference type="Rhea" id="RHEA:12484"/>
        <dbReference type="ChEBI" id="CHEBI:15377"/>
        <dbReference type="ChEBI" id="CHEBI:18254"/>
        <dbReference type="ChEBI" id="CHEBI:43474"/>
        <dbReference type="ChEBI" id="CHEBI:58043"/>
        <dbReference type="EC" id="3.1.3.5"/>
    </reaction>
</comment>
<feature type="binding site" evidence="9">
    <location>
        <position position="16"/>
    </location>
    <ligand>
        <name>a divalent metal cation</name>
        <dbReference type="ChEBI" id="CHEBI:60240"/>
    </ligand>
</feature>
<dbReference type="NCBIfam" id="TIGR00087">
    <property type="entry name" value="surE"/>
    <property type="match status" value="1"/>
</dbReference>
<feature type="binding site" evidence="9">
    <location>
        <position position="47"/>
    </location>
    <ligand>
        <name>a divalent metal cation</name>
        <dbReference type="ChEBI" id="CHEBI:60240"/>
    </ligand>
</feature>
<dbReference type="EMBL" id="BKCN01000003">
    <property type="protein sequence ID" value="GER03226.1"/>
    <property type="molecule type" value="Genomic_DNA"/>
</dbReference>
<dbReference type="GO" id="GO:0000166">
    <property type="term" value="F:nucleotide binding"/>
    <property type="evidence" value="ECO:0007669"/>
    <property type="project" value="UniProtKB-KW"/>
</dbReference>
<evidence type="ECO:0000256" key="6">
    <source>
        <dbReference type="ARBA" id="ARBA00022723"/>
    </source>
</evidence>
<evidence type="ECO:0000256" key="8">
    <source>
        <dbReference type="ARBA" id="ARBA00022801"/>
    </source>
</evidence>
<keyword evidence="6 9" id="KW-0479">Metal-binding</keyword>
<evidence type="ECO:0000256" key="5">
    <source>
        <dbReference type="ARBA" id="ARBA00022490"/>
    </source>
</evidence>